<keyword evidence="1" id="KW-0732">Signal</keyword>
<proteinExistence type="predicted"/>
<evidence type="ECO:0008006" key="4">
    <source>
        <dbReference type="Google" id="ProtNLM"/>
    </source>
</evidence>
<dbReference type="AlphaFoldDB" id="A0A1I5R567"/>
<name>A0A1I5R567_9BACT</name>
<feature type="chain" id="PRO_5011504985" description="Cupin domain-containing protein" evidence="1">
    <location>
        <begin position="32"/>
        <end position="173"/>
    </location>
</feature>
<feature type="signal peptide" evidence="1">
    <location>
        <begin position="1"/>
        <end position="31"/>
    </location>
</feature>
<reference evidence="2 3" key="1">
    <citation type="submission" date="2016-10" db="EMBL/GenBank/DDBJ databases">
        <authorList>
            <person name="de Groot N.N."/>
        </authorList>
    </citation>
    <scope>NUCLEOTIDE SEQUENCE [LARGE SCALE GENOMIC DNA]</scope>
    <source>
        <strain evidence="2 3">DSM 28286</strain>
    </source>
</reference>
<dbReference type="STRING" id="1465490.SAMN05444277_10180"/>
<organism evidence="2 3">
    <name type="scientific">Parafilimonas terrae</name>
    <dbReference type="NCBI Taxonomy" id="1465490"/>
    <lineage>
        <taxon>Bacteria</taxon>
        <taxon>Pseudomonadati</taxon>
        <taxon>Bacteroidota</taxon>
        <taxon>Chitinophagia</taxon>
        <taxon>Chitinophagales</taxon>
        <taxon>Chitinophagaceae</taxon>
        <taxon>Parafilimonas</taxon>
    </lineage>
</organism>
<sequence length="173" mass="18975">MKRNSFKNAIKKVLQLTIAVVLLFCTLIASAQQKDGQLRLTKQDIMNLKSNDPKAPGSSNLSAVQEFVIASDPSKAAFYTIIIKVAPHTKIPAHLHPDERMATVISGTWYFGYGDKFDESKLKELPAGSIYSEVKNQNHFAMTGDEPVIVAITGYGPSGVAYVNPDDDPLKHK</sequence>
<evidence type="ECO:0000256" key="1">
    <source>
        <dbReference type="SAM" id="SignalP"/>
    </source>
</evidence>
<dbReference type="Gene3D" id="2.60.120.10">
    <property type="entry name" value="Jelly Rolls"/>
    <property type="match status" value="1"/>
</dbReference>
<gene>
    <name evidence="2" type="ORF">SAMN05444277_10180</name>
</gene>
<dbReference type="InterPro" id="IPR014710">
    <property type="entry name" value="RmlC-like_jellyroll"/>
</dbReference>
<keyword evidence="3" id="KW-1185">Reference proteome</keyword>
<dbReference type="RefSeq" id="WP_090653437.1">
    <property type="nucleotide sequence ID" value="NZ_FOXQ01000001.1"/>
</dbReference>
<dbReference type="SUPFAM" id="SSF51182">
    <property type="entry name" value="RmlC-like cupins"/>
    <property type="match status" value="1"/>
</dbReference>
<dbReference type="CDD" id="cd06989">
    <property type="entry name" value="cupin_DRT102"/>
    <property type="match status" value="1"/>
</dbReference>
<dbReference type="Proteomes" id="UP000199031">
    <property type="component" value="Unassembled WGS sequence"/>
</dbReference>
<accession>A0A1I5R567</accession>
<protein>
    <recommendedName>
        <fullName evidence="4">Cupin domain-containing protein</fullName>
    </recommendedName>
</protein>
<evidence type="ECO:0000313" key="2">
    <source>
        <dbReference type="EMBL" id="SFP53643.1"/>
    </source>
</evidence>
<evidence type="ECO:0000313" key="3">
    <source>
        <dbReference type="Proteomes" id="UP000199031"/>
    </source>
</evidence>
<dbReference type="EMBL" id="FOXQ01000001">
    <property type="protein sequence ID" value="SFP53643.1"/>
    <property type="molecule type" value="Genomic_DNA"/>
</dbReference>
<dbReference type="OrthoDB" id="7506908at2"/>
<dbReference type="InterPro" id="IPR011051">
    <property type="entry name" value="RmlC_Cupin_sf"/>
</dbReference>